<keyword evidence="7" id="KW-0479">Metal-binding</keyword>
<comment type="function">
    <text evidence="2">Adenine glycosylase active on G-A mispairs. MutY also corrects error-prone DNA synthesis past GO lesions which are due to the oxidatively damaged form of guanine: 7,8-dihydro-8-oxoguanine (8-oxo-dGTP).</text>
</comment>
<dbReference type="RefSeq" id="WP_143050638.1">
    <property type="nucleotide sequence ID" value="NZ_FODY01000022.1"/>
</dbReference>
<keyword evidence="10 14" id="KW-0408">Iron</keyword>
<dbReference type="GO" id="GO:0035485">
    <property type="term" value="F:adenine/guanine mispair binding"/>
    <property type="evidence" value="ECO:0007669"/>
    <property type="project" value="TreeGrafter"/>
</dbReference>
<keyword evidence="11" id="KW-0411">Iron-sulfur</keyword>
<dbReference type="InterPro" id="IPR044298">
    <property type="entry name" value="MIG/MutY"/>
</dbReference>
<evidence type="ECO:0000256" key="1">
    <source>
        <dbReference type="ARBA" id="ARBA00000843"/>
    </source>
</evidence>
<dbReference type="CDD" id="cd03431">
    <property type="entry name" value="NUDIX_DNA_Glycosylase_C-MutY"/>
    <property type="match status" value="1"/>
</dbReference>
<dbReference type="InterPro" id="IPR004036">
    <property type="entry name" value="Endonuclease-III-like_CS2"/>
</dbReference>
<dbReference type="PANTHER" id="PTHR42944:SF1">
    <property type="entry name" value="ADENINE DNA GLYCOSYLASE"/>
    <property type="match status" value="1"/>
</dbReference>
<dbReference type="NCBIfam" id="TIGR01084">
    <property type="entry name" value="mutY"/>
    <property type="match status" value="1"/>
</dbReference>
<dbReference type="Pfam" id="PF00730">
    <property type="entry name" value="HhH-GPD"/>
    <property type="match status" value="1"/>
</dbReference>
<evidence type="ECO:0000256" key="5">
    <source>
        <dbReference type="ARBA" id="ARBA00022023"/>
    </source>
</evidence>
<reference evidence="16 17" key="1">
    <citation type="submission" date="2016-10" db="EMBL/GenBank/DDBJ databases">
        <authorList>
            <person name="de Groot N.N."/>
        </authorList>
    </citation>
    <scope>NUCLEOTIDE SEQUENCE [LARGE SCALE GENOMIC DNA]</scope>
    <source>
        <strain evidence="16 17">DSM 13305</strain>
    </source>
</reference>
<evidence type="ECO:0000256" key="8">
    <source>
        <dbReference type="ARBA" id="ARBA00022763"/>
    </source>
</evidence>
<dbReference type="CDD" id="cd00056">
    <property type="entry name" value="ENDO3c"/>
    <property type="match status" value="1"/>
</dbReference>
<dbReference type="PROSITE" id="PS00764">
    <property type="entry name" value="ENDONUCLEASE_III_1"/>
    <property type="match status" value="1"/>
</dbReference>
<evidence type="ECO:0000256" key="3">
    <source>
        <dbReference type="ARBA" id="ARBA00008343"/>
    </source>
</evidence>
<dbReference type="SMART" id="SM00478">
    <property type="entry name" value="ENDO3c"/>
    <property type="match status" value="1"/>
</dbReference>
<dbReference type="SMART" id="SM00525">
    <property type="entry name" value="FES"/>
    <property type="match status" value="1"/>
</dbReference>
<dbReference type="Gene3D" id="1.10.1670.10">
    <property type="entry name" value="Helix-hairpin-Helix base-excision DNA repair enzymes (C-terminal)"/>
    <property type="match status" value="1"/>
</dbReference>
<evidence type="ECO:0000313" key="17">
    <source>
        <dbReference type="Proteomes" id="UP000198847"/>
    </source>
</evidence>
<dbReference type="Gene3D" id="1.10.340.30">
    <property type="entry name" value="Hypothetical protein, domain 2"/>
    <property type="match status" value="1"/>
</dbReference>
<comment type="catalytic activity">
    <reaction evidence="1 14">
        <text>Hydrolyzes free adenine bases from 7,8-dihydro-8-oxoguanine:adenine mismatched double-stranded DNA, leaving an apurinic site.</text>
        <dbReference type="EC" id="3.2.2.31"/>
    </reaction>
</comment>
<evidence type="ECO:0000256" key="14">
    <source>
        <dbReference type="RuleBase" id="RU365096"/>
    </source>
</evidence>
<evidence type="ECO:0000256" key="11">
    <source>
        <dbReference type="ARBA" id="ARBA00023014"/>
    </source>
</evidence>
<proteinExistence type="inferred from homology"/>
<evidence type="ECO:0000256" key="9">
    <source>
        <dbReference type="ARBA" id="ARBA00022801"/>
    </source>
</evidence>
<dbReference type="GO" id="GO:0006284">
    <property type="term" value="P:base-excision repair"/>
    <property type="evidence" value="ECO:0007669"/>
    <property type="project" value="UniProtKB-UniRule"/>
</dbReference>
<dbReference type="EC" id="3.2.2.31" evidence="4 14"/>
<keyword evidence="9" id="KW-0378">Hydrolase</keyword>
<dbReference type="GO" id="GO:0000701">
    <property type="term" value="F:purine-specific mismatch base pair DNA N-glycosylase activity"/>
    <property type="evidence" value="ECO:0007669"/>
    <property type="project" value="UniProtKB-EC"/>
</dbReference>
<dbReference type="InterPro" id="IPR003651">
    <property type="entry name" value="Endonuclease3_FeS-loop_motif"/>
</dbReference>
<evidence type="ECO:0000256" key="2">
    <source>
        <dbReference type="ARBA" id="ARBA00002933"/>
    </source>
</evidence>
<protein>
    <recommendedName>
        <fullName evidence="5 14">Adenine DNA glycosylase</fullName>
        <ecNumber evidence="4 14">3.2.2.31</ecNumber>
    </recommendedName>
</protein>
<comment type="cofactor">
    <cofactor evidence="14">
        <name>[4Fe-4S] cluster</name>
        <dbReference type="ChEBI" id="CHEBI:49883"/>
    </cofactor>
    <text evidence="14">Binds 1 [4Fe-4S] cluster.</text>
</comment>
<dbReference type="InterPro" id="IPR005760">
    <property type="entry name" value="A/G_AdeGlyc_MutY"/>
</dbReference>
<evidence type="ECO:0000256" key="13">
    <source>
        <dbReference type="ARBA" id="ARBA00023295"/>
    </source>
</evidence>
<dbReference type="Proteomes" id="UP000198847">
    <property type="component" value="Unassembled WGS sequence"/>
</dbReference>
<dbReference type="InterPro" id="IPR003265">
    <property type="entry name" value="HhH-GPD_domain"/>
</dbReference>
<feature type="domain" description="HhH-GPD" evidence="15">
    <location>
        <begin position="35"/>
        <end position="186"/>
    </location>
</feature>
<dbReference type="InterPro" id="IPR015797">
    <property type="entry name" value="NUDIX_hydrolase-like_dom_sf"/>
</dbReference>
<accession>A0A1H8XC17</accession>
<keyword evidence="6" id="KW-0004">4Fe-4S</keyword>
<gene>
    <name evidence="16" type="ORF">SAMN04490178_12211</name>
</gene>
<dbReference type="PANTHER" id="PTHR42944">
    <property type="entry name" value="ADENINE DNA GLYCOSYLASE"/>
    <property type="match status" value="1"/>
</dbReference>
<keyword evidence="17" id="KW-1185">Reference proteome</keyword>
<evidence type="ECO:0000256" key="10">
    <source>
        <dbReference type="ARBA" id="ARBA00023004"/>
    </source>
</evidence>
<keyword evidence="13 14" id="KW-0326">Glycosidase</keyword>
<dbReference type="GO" id="GO:0051539">
    <property type="term" value="F:4 iron, 4 sulfur cluster binding"/>
    <property type="evidence" value="ECO:0007669"/>
    <property type="project" value="UniProtKB-UniRule"/>
</dbReference>
<dbReference type="InterPro" id="IPR029119">
    <property type="entry name" value="MutY_C"/>
</dbReference>
<dbReference type="EMBL" id="FODY01000022">
    <property type="protein sequence ID" value="SEP37333.1"/>
    <property type="molecule type" value="Genomic_DNA"/>
</dbReference>
<dbReference type="GO" id="GO:0006298">
    <property type="term" value="P:mismatch repair"/>
    <property type="evidence" value="ECO:0007669"/>
    <property type="project" value="TreeGrafter"/>
</dbReference>
<dbReference type="PROSITE" id="PS01155">
    <property type="entry name" value="ENDONUCLEASE_III_2"/>
    <property type="match status" value="1"/>
</dbReference>
<sequence length="351" mass="40321">MKIAALLLDWYDKNARDLPWRRDKDPYKIWVSEIMLQQTRVEAVKDYYERWIARFPTPGELARASEQEVLTYWQGLGYYSRARNLLAGVREVCADYGGSMPEEKEQVRALPGVGDYTAGAILSIAYNRRVPAVDGNVLRIFSRLFCLEEDILKAPAKRAVYRLVQEQIDRDRPGDFNQALMDLGAMICVPQRPRCPECPVRELCLAYERGVQEVLPVRSPKKAPAKVRLAAALLEQDGRYLICQRPAAGLLAGMWEFPSVELKDALPEADQLRNWLQSVFLLEVRVMEAEKQLIHTFSHRQWHMTFYRCRLLSAAPELPDKARWFSLNDGDRLPWAGPHHNVAVALRGNKE</sequence>
<dbReference type="FunFam" id="1.10.340.30:FF:000002">
    <property type="entry name" value="Adenine DNA glycosylase"/>
    <property type="match status" value="1"/>
</dbReference>
<name>A0A1H8XC17_9FIRM</name>
<evidence type="ECO:0000259" key="15">
    <source>
        <dbReference type="SMART" id="SM00478"/>
    </source>
</evidence>
<organism evidence="16 17">
    <name type="scientific">Propionispora vibrioides</name>
    <dbReference type="NCBI Taxonomy" id="112903"/>
    <lineage>
        <taxon>Bacteria</taxon>
        <taxon>Bacillati</taxon>
        <taxon>Bacillota</taxon>
        <taxon>Negativicutes</taxon>
        <taxon>Selenomonadales</taxon>
        <taxon>Sporomusaceae</taxon>
        <taxon>Propionispora</taxon>
    </lineage>
</organism>
<dbReference type="InterPro" id="IPR004035">
    <property type="entry name" value="Endouclease-III_FeS-bd_BS"/>
</dbReference>
<keyword evidence="8 14" id="KW-0227">DNA damage</keyword>
<evidence type="ECO:0000256" key="6">
    <source>
        <dbReference type="ARBA" id="ARBA00022485"/>
    </source>
</evidence>
<dbReference type="SUPFAM" id="SSF48150">
    <property type="entry name" value="DNA-glycosylase"/>
    <property type="match status" value="1"/>
</dbReference>
<dbReference type="GO" id="GO:0032357">
    <property type="term" value="F:oxidized purine DNA binding"/>
    <property type="evidence" value="ECO:0007669"/>
    <property type="project" value="TreeGrafter"/>
</dbReference>
<evidence type="ECO:0000256" key="7">
    <source>
        <dbReference type="ARBA" id="ARBA00022723"/>
    </source>
</evidence>
<evidence type="ECO:0000256" key="12">
    <source>
        <dbReference type="ARBA" id="ARBA00023204"/>
    </source>
</evidence>
<dbReference type="InterPro" id="IPR023170">
    <property type="entry name" value="HhH_base_excis_C"/>
</dbReference>
<dbReference type="GO" id="GO:0046872">
    <property type="term" value="F:metal ion binding"/>
    <property type="evidence" value="ECO:0007669"/>
    <property type="project" value="UniProtKB-UniRule"/>
</dbReference>
<comment type="similarity">
    <text evidence="3 14">Belongs to the Nth/MutY family.</text>
</comment>
<dbReference type="SUPFAM" id="SSF55811">
    <property type="entry name" value="Nudix"/>
    <property type="match status" value="1"/>
</dbReference>
<dbReference type="OrthoDB" id="9802365at2"/>
<evidence type="ECO:0000313" key="16">
    <source>
        <dbReference type="EMBL" id="SEP37333.1"/>
    </source>
</evidence>
<dbReference type="AlphaFoldDB" id="A0A1H8XC17"/>
<keyword evidence="12" id="KW-0234">DNA repair</keyword>
<dbReference type="Pfam" id="PF14815">
    <property type="entry name" value="NUDIX_4"/>
    <property type="match status" value="1"/>
</dbReference>
<dbReference type="InterPro" id="IPR011257">
    <property type="entry name" value="DNA_glycosylase"/>
</dbReference>
<dbReference type="GO" id="GO:0034039">
    <property type="term" value="F:8-oxo-7,8-dihydroguanine DNA N-glycosylase activity"/>
    <property type="evidence" value="ECO:0007669"/>
    <property type="project" value="TreeGrafter"/>
</dbReference>
<dbReference type="STRING" id="112903.SAMN04490178_12211"/>
<evidence type="ECO:0000256" key="4">
    <source>
        <dbReference type="ARBA" id="ARBA00012045"/>
    </source>
</evidence>
<dbReference type="Gene3D" id="3.90.79.10">
    <property type="entry name" value="Nucleoside Triphosphate Pyrophosphohydrolase"/>
    <property type="match status" value="1"/>
</dbReference>